<gene>
    <name evidence="1" type="ORF">CLOLEP_02003</name>
</gene>
<evidence type="ECO:0000313" key="2">
    <source>
        <dbReference type="Proteomes" id="UP000003490"/>
    </source>
</evidence>
<name>A7VTV9_9FIRM</name>
<protein>
    <submittedName>
        <fullName evidence="1">Uncharacterized protein</fullName>
    </submittedName>
</protein>
<reference evidence="1 2" key="2">
    <citation type="submission" date="2007-08" db="EMBL/GenBank/DDBJ databases">
        <authorList>
            <person name="Fulton L."/>
            <person name="Clifton S."/>
            <person name="Fulton B."/>
            <person name="Xu J."/>
            <person name="Minx P."/>
            <person name="Pepin K.H."/>
            <person name="Johnson M."/>
            <person name="Thiruvilangam P."/>
            <person name="Bhonagiri V."/>
            <person name="Nash W.E."/>
            <person name="Wang C."/>
            <person name="Mardis E.R."/>
            <person name="Wilson R.K."/>
        </authorList>
    </citation>
    <scope>NUCLEOTIDE SEQUENCE [LARGE SCALE GENOMIC DNA]</scope>
    <source>
        <strain evidence="1 2">DSM 753</strain>
    </source>
</reference>
<organism evidence="1 2">
    <name type="scientific">[Clostridium] leptum DSM 753</name>
    <dbReference type="NCBI Taxonomy" id="428125"/>
    <lineage>
        <taxon>Bacteria</taxon>
        <taxon>Bacillati</taxon>
        <taxon>Bacillota</taxon>
        <taxon>Clostridia</taxon>
        <taxon>Eubacteriales</taxon>
        <taxon>Oscillospiraceae</taxon>
        <taxon>Oscillospiraceae incertae sedis</taxon>
    </lineage>
</organism>
<proteinExistence type="predicted"/>
<reference evidence="1 2" key="1">
    <citation type="submission" date="2007-08" db="EMBL/GenBank/DDBJ databases">
        <title>Draft genome sequence of Clostridium leptum (DSM 753).</title>
        <authorList>
            <person name="Sudarsanam P."/>
            <person name="Ley R."/>
            <person name="Guruge J."/>
            <person name="Turnbaugh P.J."/>
            <person name="Mahowald M."/>
            <person name="Liep D."/>
            <person name="Gordon J."/>
        </authorList>
    </citation>
    <scope>NUCLEOTIDE SEQUENCE [LARGE SCALE GENOMIC DNA]</scope>
    <source>
        <strain evidence="1 2">DSM 753</strain>
    </source>
</reference>
<sequence>MFLFLTLIIVIIKKFRRFSFPFFMGFTIPQLKLRWC</sequence>
<comment type="caution">
    <text evidence="1">The sequence shown here is derived from an EMBL/GenBank/DDBJ whole genome shotgun (WGS) entry which is preliminary data.</text>
</comment>
<accession>A7VTV9</accession>
<dbReference type="AlphaFoldDB" id="A7VTV9"/>
<dbReference type="HOGENOM" id="CLU_3355460_0_0_9"/>
<dbReference type="EMBL" id="ABCB02000018">
    <property type="protein sequence ID" value="EDO61606.1"/>
    <property type="molecule type" value="Genomic_DNA"/>
</dbReference>
<evidence type="ECO:0000313" key="1">
    <source>
        <dbReference type="EMBL" id="EDO61606.1"/>
    </source>
</evidence>
<dbReference type="Proteomes" id="UP000003490">
    <property type="component" value="Unassembled WGS sequence"/>
</dbReference>